<evidence type="ECO:0000313" key="2">
    <source>
        <dbReference type="EMBL" id="THC97721.1"/>
    </source>
</evidence>
<feature type="compositionally biased region" description="Polar residues" evidence="1">
    <location>
        <begin position="1"/>
        <end position="13"/>
    </location>
</feature>
<feature type="compositionally biased region" description="Basic and acidic residues" evidence="1">
    <location>
        <begin position="14"/>
        <end position="31"/>
    </location>
</feature>
<evidence type="ECO:0000256" key="1">
    <source>
        <dbReference type="SAM" id="MobiDB-lite"/>
    </source>
</evidence>
<evidence type="ECO:0000313" key="3">
    <source>
        <dbReference type="Proteomes" id="UP000308092"/>
    </source>
</evidence>
<dbReference type="EMBL" id="SOSA01000066">
    <property type="protein sequence ID" value="THC97721.1"/>
    <property type="molecule type" value="Genomic_DNA"/>
</dbReference>
<organism evidence="2 3">
    <name type="scientific">Aspergillus tanneri</name>
    <dbReference type="NCBI Taxonomy" id="1220188"/>
    <lineage>
        <taxon>Eukaryota</taxon>
        <taxon>Fungi</taxon>
        <taxon>Dikarya</taxon>
        <taxon>Ascomycota</taxon>
        <taxon>Pezizomycotina</taxon>
        <taxon>Eurotiomycetes</taxon>
        <taxon>Eurotiomycetidae</taxon>
        <taxon>Eurotiales</taxon>
        <taxon>Aspergillaceae</taxon>
        <taxon>Aspergillus</taxon>
        <taxon>Aspergillus subgen. Circumdati</taxon>
    </lineage>
</organism>
<dbReference type="VEuPathDB" id="FungiDB:EYZ11_002827"/>
<reference evidence="2 3" key="1">
    <citation type="submission" date="2019-03" db="EMBL/GenBank/DDBJ databases">
        <title>The genome sequence of a newly discovered highly antifungal drug resistant Aspergillus species, Aspergillus tanneri NIH 1004.</title>
        <authorList>
            <person name="Mounaud S."/>
            <person name="Singh I."/>
            <person name="Joardar V."/>
            <person name="Pakala S."/>
            <person name="Pakala S."/>
            <person name="Venepally P."/>
            <person name="Hoover J."/>
            <person name="Nierman W."/>
            <person name="Chung J."/>
            <person name="Losada L."/>
        </authorList>
    </citation>
    <scope>NUCLEOTIDE SEQUENCE [LARGE SCALE GENOMIC DNA]</scope>
    <source>
        <strain evidence="2 3">NIH1004</strain>
    </source>
</reference>
<comment type="caution">
    <text evidence="2">The sequence shown here is derived from an EMBL/GenBank/DDBJ whole genome shotgun (WGS) entry which is preliminary data.</text>
</comment>
<dbReference type="Proteomes" id="UP000308092">
    <property type="component" value="Unassembled WGS sequence"/>
</dbReference>
<protein>
    <submittedName>
        <fullName evidence="2">Uncharacterized protein</fullName>
    </submittedName>
</protein>
<proteinExistence type="predicted"/>
<name>A0A4S3JTZ4_9EURO</name>
<feature type="region of interest" description="Disordered" evidence="1">
    <location>
        <begin position="1"/>
        <end position="31"/>
    </location>
</feature>
<accession>A0A4S3JTZ4</accession>
<sequence length="114" mass="12825">MSITTAQRFYHGSTQKEPRQKGELLQEATVEKTATESIRDTTFTGTVDRAILDKIQKRLTTANHTARNKSSILYILDFGITKNTIPAAFGFEMAHNKILDRACAYKSGTPILRY</sequence>
<dbReference type="AlphaFoldDB" id="A0A4S3JTZ4"/>
<keyword evidence="3" id="KW-1185">Reference proteome</keyword>
<gene>
    <name evidence="2" type="ORF">EYZ11_002827</name>
</gene>